<evidence type="ECO:0000313" key="2">
    <source>
        <dbReference type="EMBL" id="MDQ2065376.1"/>
    </source>
</evidence>
<accession>A0ABU0VUG7</accession>
<keyword evidence="3" id="KW-1185">Reference proteome</keyword>
<gene>
    <name evidence="2" type="ORF">Q9295_03245</name>
</gene>
<name>A0ABU0VUG7_9RHOB</name>
<proteinExistence type="predicted"/>
<comment type="caution">
    <text evidence="2">The sequence shown here is derived from an EMBL/GenBank/DDBJ whole genome shotgun (WGS) entry which is preliminary data.</text>
</comment>
<organism evidence="2 3">
    <name type="scientific">Pseudogemmobacter lacusdianii</name>
    <dbReference type="NCBI Taxonomy" id="3069608"/>
    <lineage>
        <taxon>Bacteria</taxon>
        <taxon>Pseudomonadati</taxon>
        <taxon>Pseudomonadota</taxon>
        <taxon>Alphaproteobacteria</taxon>
        <taxon>Rhodobacterales</taxon>
        <taxon>Paracoccaceae</taxon>
        <taxon>Pseudogemmobacter</taxon>
    </lineage>
</organism>
<evidence type="ECO:0000313" key="3">
    <source>
        <dbReference type="Proteomes" id="UP001239680"/>
    </source>
</evidence>
<feature type="signal peptide" evidence="1">
    <location>
        <begin position="1"/>
        <end position="24"/>
    </location>
</feature>
<dbReference type="EMBL" id="JAVDBT010000003">
    <property type="protein sequence ID" value="MDQ2065376.1"/>
    <property type="molecule type" value="Genomic_DNA"/>
</dbReference>
<evidence type="ECO:0008006" key="4">
    <source>
        <dbReference type="Google" id="ProtNLM"/>
    </source>
</evidence>
<reference evidence="2 3" key="1">
    <citation type="submission" date="2023-08" db="EMBL/GenBank/DDBJ databases">
        <title>Characterization of two Paracoccaceae strains isolated from Phycosphere and proposal of Xinfangfangia lacusdiani sp. nov.</title>
        <authorList>
            <person name="Deng Y."/>
            <person name="Zhang Y.Q."/>
        </authorList>
    </citation>
    <scope>NUCLEOTIDE SEQUENCE [LARGE SCALE GENOMIC DNA]</scope>
    <source>
        <strain evidence="2 3">CPCC 101601</strain>
    </source>
</reference>
<protein>
    <recommendedName>
        <fullName evidence="4">5-aminolevulic acid synthase</fullName>
    </recommendedName>
</protein>
<dbReference type="RefSeq" id="WP_306679071.1">
    <property type="nucleotide sequence ID" value="NZ_JAVDBT010000003.1"/>
</dbReference>
<evidence type="ECO:0000256" key="1">
    <source>
        <dbReference type="SAM" id="SignalP"/>
    </source>
</evidence>
<keyword evidence="1" id="KW-0732">Signal</keyword>
<dbReference type="Proteomes" id="UP001239680">
    <property type="component" value="Unassembled WGS sequence"/>
</dbReference>
<sequence length="139" mass="13995">MRIFTSAVLACLAATTVFGGAASAQEAAIETATLGKAEVKLHAQPFLTAEEQATLRLVLSNEQALQVFIAPGGSVAKGYAAMAVNPDEGFIREGQPAKSASALAGFASAEEASTAARAACQAAAKSKAPCVLVLEVKAS</sequence>
<feature type="chain" id="PRO_5047336040" description="5-aminolevulic acid synthase" evidence="1">
    <location>
        <begin position="25"/>
        <end position="139"/>
    </location>
</feature>